<dbReference type="Proteomes" id="UP000190135">
    <property type="component" value="Unassembled WGS sequence"/>
</dbReference>
<dbReference type="Gene3D" id="1.20.1050.10">
    <property type="match status" value="1"/>
</dbReference>
<evidence type="ECO:0000259" key="2">
    <source>
        <dbReference type="PROSITE" id="PS50405"/>
    </source>
</evidence>
<feature type="domain" description="GST N-terminal" evidence="1">
    <location>
        <begin position="2"/>
        <end position="84"/>
    </location>
</feature>
<dbReference type="EMBL" id="FUXL01000003">
    <property type="protein sequence ID" value="SJZ80327.1"/>
    <property type="molecule type" value="Genomic_DNA"/>
</dbReference>
<dbReference type="PANTHER" id="PTHR44051">
    <property type="entry name" value="GLUTATHIONE S-TRANSFERASE-RELATED"/>
    <property type="match status" value="1"/>
</dbReference>
<evidence type="ECO:0000259" key="1">
    <source>
        <dbReference type="PROSITE" id="PS50404"/>
    </source>
</evidence>
<gene>
    <name evidence="3" type="ORF">SAMN05428963_10394</name>
</gene>
<feature type="domain" description="GST C-terminal" evidence="2">
    <location>
        <begin position="90"/>
        <end position="204"/>
    </location>
</feature>
<dbReference type="GO" id="GO:0016740">
    <property type="term" value="F:transferase activity"/>
    <property type="evidence" value="ECO:0007669"/>
    <property type="project" value="UniProtKB-KW"/>
</dbReference>
<evidence type="ECO:0000313" key="4">
    <source>
        <dbReference type="Proteomes" id="UP000190135"/>
    </source>
</evidence>
<dbReference type="AlphaFoldDB" id="A0A1T4NML5"/>
<name>A0A1T4NML5_9HYPH</name>
<keyword evidence="4" id="KW-1185">Reference proteome</keyword>
<dbReference type="InterPro" id="IPR040079">
    <property type="entry name" value="Glutathione_S-Trfase"/>
</dbReference>
<dbReference type="CDD" id="cd03207">
    <property type="entry name" value="GST_C_8"/>
    <property type="match status" value="1"/>
</dbReference>
<proteinExistence type="predicted"/>
<dbReference type="CDD" id="cd03046">
    <property type="entry name" value="GST_N_GTT1_like"/>
    <property type="match status" value="1"/>
</dbReference>
<keyword evidence="3" id="KW-0808">Transferase</keyword>
<dbReference type="Gene3D" id="3.40.30.10">
    <property type="entry name" value="Glutaredoxin"/>
    <property type="match status" value="1"/>
</dbReference>
<accession>A0A1T4NML5</accession>
<dbReference type="SFLD" id="SFLDG01150">
    <property type="entry name" value="Main.1:_Beta-like"/>
    <property type="match status" value="1"/>
</dbReference>
<dbReference type="InterPro" id="IPR036249">
    <property type="entry name" value="Thioredoxin-like_sf"/>
</dbReference>
<dbReference type="InterPro" id="IPR010987">
    <property type="entry name" value="Glutathione-S-Trfase_C-like"/>
</dbReference>
<dbReference type="SUPFAM" id="SSF47616">
    <property type="entry name" value="GST C-terminal domain-like"/>
    <property type="match status" value="1"/>
</dbReference>
<dbReference type="SUPFAM" id="SSF52833">
    <property type="entry name" value="Thioredoxin-like"/>
    <property type="match status" value="1"/>
</dbReference>
<dbReference type="PROSITE" id="PS50405">
    <property type="entry name" value="GST_CTER"/>
    <property type="match status" value="1"/>
</dbReference>
<sequence length="204" mass="22256">MTDKLSLFFNPRSRAVIARWMLEEVEADYTLIPIEFDHDDANRKRLRELNPMGKIPTLILADGTVITEANAIIAYLADAYPQAGLAPALSSSERGTYYRWLFFVGSCLEPAMTEAMMRKDAPPLPEISAGWGSYDRVIETLEKELAGRSFLVGNRFTAADLVMGAALNFAGAFGAPRIRESATIQAYVGPIAARPALARASAPA</sequence>
<dbReference type="PANTHER" id="PTHR44051:SF21">
    <property type="entry name" value="GLUTATHIONE S-TRANSFERASE FAMILY PROTEIN"/>
    <property type="match status" value="1"/>
</dbReference>
<organism evidence="3 4">
    <name type="scientific">Consotaella salsifontis</name>
    <dbReference type="NCBI Taxonomy" id="1365950"/>
    <lineage>
        <taxon>Bacteria</taxon>
        <taxon>Pseudomonadati</taxon>
        <taxon>Pseudomonadota</taxon>
        <taxon>Alphaproteobacteria</taxon>
        <taxon>Hyphomicrobiales</taxon>
        <taxon>Aurantimonadaceae</taxon>
        <taxon>Consotaella</taxon>
    </lineage>
</organism>
<dbReference type="InterPro" id="IPR004045">
    <property type="entry name" value="Glutathione_S-Trfase_N"/>
</dbReference>
<dbReference type="PROSITE" id="PS50404">
    <property type="entry name" value="GST_NTER"/>
    <property type="match status" value="1"/>
</dbReference>
<dbReference type="OrthoDB" id="5740960at2"/>
<evidence type="ECO:0000313" key="3">
    <source>
        <dbReference type="EMBL" id="SJZ80327.1"/>
    </source>
</evidence>
<dbReference type="SFLD" id="SFLDS00019">
    <property type="entry name" value="Glutathione_Transferase_(cytos"/>
    <property type="match status" value="1"/>
</dbReference>
<dbReference type="Pfam" id="PF13409">
    <property type="entry name" value="GST_N_2"/>
    <property type="match status" value="1"/>
</dbReference>
<dbReference type="Pfam" id="PF13410">
    <property type="entry name" value="GST_C_2"/>
    <property type="match status" value="1"/>
</dbReference>
<dbReference type="InterPro" id="IPR036282">
    <property type="entry name" value="Glutathione-S-Trfase_C_sf"/>
</dbReference>
<reference evidence="3 4" key="1">
    <citation type="submission" date="2017-02" db="EMBL/GenBank/DDBJ databases">
        <authorList>
            <person name="Peterson S.W."/>
        </authorList>
    </citation>
    <scope>NUCLEOTIDE SEQUENCE [LARGE SCALE GENOMIC DNA]</scope>
    <source>
        <strain evidence="3 4">USBA 369</strain>
    </source>
</reference>
<dbReference type="RefSeq" id="WP_078707215.1">
    <property type="nucleotide sequence ID" value="NZ_FUXL01000003.1"/>
</dbReference>
<protein>
    <submittedName>
        <fullName evidence="3">Glutathione S-transferase</fullName>
    </submittedName>
</protein>
<dbReference type="SFLD" id="SFLDG00358">
    <property type="entry name" value="Main_(cytGST)"/>
    <property type="match status" value="1"/>
</dbReference>
<dbReference type="STRING" id="1365950.SAMN05428963_10394"/>